<dbReference type="InterPro" id="IPR047187">
    <property type="entry name" value="SF1_C_Upf1"/>
</dbReference>
<dbReference type="Pfam" id="PF13086">
    <property type="entry name" value="AAA_11"/>
    <property type="match status" value="1"/>
</dbReference>
<evidence type="ECO:0000256" key="2">
    <source>
        <dbReference type="ARBA" id="ARBA00022741"/>
    </source>
</evidence>
<dbReference type="InterPro" id="IPR041677">
    <property type="entry name" value="DNA2/NAM7_AAA_11"/>
</dbReference>
<dbReference type="Pfam" id="PF13087">
    <property type="entry name" value="AAA_12"/>
    <property type="match status" value="1"/>
</dbReference>
<evidence type="ECO:0000256" key="5">
    <source>
        <dbReference type="ARBA" id="ARBA00022840"/>
    </source>
</evidence>
<dbReference type="EMBL" id="JACHIR010000001">
    <property type="protein sequence ID" value="MBB5893805.1"/>
    <property type="molecule type" value="Genomic_DNA"/>
</dbReference>
<protein>
    <submittedName>
        <fullName evidence="7">Serine/threonine protein kinase</fullName>
    </submittedName>
</protein>
<evidence type="ECO:0000256" key="3">
    <source>
        <dbReference type="ARBA" id="ARBA00022801"/>
    </source>
</evidence>
<feature type="domain" description="Protein kinase" evidence="6">
    <location>
        <begin position="1"/>
        <end position="350"/>
    </location>
</feature>
<dbReference type="SUPFAM" id="SSF52540">
    <property type="entry name" value="P-loop containing nucleoside triphosphate hydrolases"/>
    <property type="match status" value="1"/>
</dbReference>
<evidence type="ECO:0000313" key="7">
    <source>
        <dbReference type="EMBL" id="MBB5893805.1"/>
    </source>
</evidence>
<keyword evidence="2" id="KW-0547">Nucleotide-binding</keyword>
<dbReference type="Proteomes" id="UP000585638">
    <property type="component" value="Unassembled WGS sequence"/>
</dbReference>
<name>A0A7W9KJN6_9PSEU</name>
<keyword evidence="5" id="KW-0067">ATP-binding</keyword>
<accession>A0A7W9KJN6</accession>
<keyword evidence="7" id="KW-0723">Serine/threonine-protein kinase</keyword>
<reference evidence="7 8" key="1">
    <citation type="submission" date="2020-08" db="EMBL/GenBank/DDBJ databases">
        <title>Sequencing the genomes of 1000 actinobacteria strains.</title>
        <authorList>
            <person name="Klenk H.-P."/>
        </authorList>
    </citation>
    <scope>NUCLEOTIDE SEQUENCE [LARGE SCALE GENOMIC DNA]</scope>
    <source>
        <strain evidence="7 8">DSM 43851</strain>
    </source>
</reference>
<dbReference type="InterPro" id="IPR050534">
    <property type="entry name" value="Coronavir_polyprotein_1ab"/>
</dbReference>
<dbReference type="AlphaFoldDB" id="A0A7W9KJN6"/>
<dbReference type="SUPFAM" id="SSF56112">
    <property type="entry name" value="Protein kinase-like (PK-like)"/>
    <property type="match status" value="1"/>
</dbReference>
<evidence type="ECO:0000313" key="8">
    <source>
        <dbReference type="Proteomes" id="UP000585638"/>
    </source>
</evidence>
<keyword evidence="3" id="KW-0378">Hydrolase</keyword>
<comment type="similarity">
    <text evidence="1">Belongs to the DNA2/NAM7 helicase family.</text>
</comment>
<comment type="caution">
    <text evidence="7">The sequence shown here is derived from an EMBL/GenBank/DDBJ whole genome shotgun (WGS) entry which is preliminary data.</text>
</comment>
<dbReference type="PROSITE" id="PS50011">
    <property type="entry name" value="PROTEIN_KINASE_DOM"/>
    <property type="match status" value="1"/>
</dbReference>
<keyword evidence="7" id="KW-0418">Kinase</keyword>
<evidence type="ECO:0000256" key="4">
    <source>
        <dbReference type="ARBA" id="ARBA00022806"/>
    </source>
</evidence>
<keyword evidence="7" id="KW-0808">Transferase</keyword>
<dbReference type="Gene3D" id="1.10.510.10">
    <property type="entry name" value="Transferase(Phosphotransferase) domain 1"/>
    <property type="match status" value="1"/>
</dbReference>
<dbReference type="GO" id="GO:0005524">
    <property type="term" value="F:ATP binding"/>
    <property type="evidence" value="ECO:0007669"/>
    <property type="project" value="UniProtKB-KW"/>
</dbReference>
<dbReference type="InterPro" id="IPR041679">
    <property type="entry name" value="DNA2/NAM7-like_C"/>
</dbReference>
<dbReference type="RefSeq" id="WP_184865344.1">
    <property type="nucleotide sequence ID" value="NZ_BAAAWY010000030.1"/>
</dbReference>
<evidence type="ECO:0000259" key="6">
    <source>
        <dbReference type="PROSITE" id="PS50011"/>
    </source>
</evidence>
<dbReference type="GO" id="GO:0004674">
    <property type="term" value="F:protein serine/threonine kinase activity"/>
    <property type="evidence" value="ECO:0007669"/>
    <property type="project" value="UniProtKB-KW"/>
</dbReference>
<organism evidence="7 8">
    <name type="scientific">Kutzneria kofuensis</name>
    <dbReference type="NCBI Taxonomy" id="103725"/>
    <lineage>
        <taxon>Bacteria</taxon>
        <taxon>Bacillati</taxon>
        <taxon>Actinomycetota</taxon>
        <taxon>Actinomycetes</taxon>
        <taxon>Pseudonocardiales</taxon>
        <taxon>Pseudonocardiaceae</taxon>
        <taxon>Kutzneria</taxon>
    </lineage>
</organism>
<dbReference type="GO" id="GO:0016787">
    <property type="term" value="F:hydrolase activity"/>
    <property type="evidence" value="ECO:0007669"/>
    <property type="project" value="UniProtKB-KW"/>
</dbReference>
<dbReference type="PANTHER" id="PTHR43788">
    <property type="entry name" value="DNA2/NAM7 HELICASE FAMILY MEMBER"/>
    <property type="match status" value="1"/>
</dbReference>
<dbReference type="InterPro" id="IPR027417">
    <property type="entry name" value="P-loop_NTPase"/>
</dbReference>
<gene>
    <name evidence="7" type="ORF">BJ998_005001</name>
</gene>
<proteinExistence type="inferred from homology"/>
<dbReference type="InterPro" id="IPR011009">
    <property type="entry name" value="Kinase-like_dom_sf"/>
</dbReference>
<sequence length="1209" mass="133848">MSLAEIDAMVTALFCGDVTPHGSYRAPGGGAQVKGIELLADALYRYDLVERATATSVTLQLYVGVDGLGEGLWRQEVRVLQRVASLGHPALPQMVDGGTVEKSVTSPYSVSGCAFVVTRRSDGMYDAAAAGDNTRAGLTEIIDALKASPSKAVAHLMSLADALAILHDMGIVHRNIWPGTIEYTASQNEEQLILARFEMSSLVSNLLRSSLRDAGERAEQARKLIVGQGADALAYFSRERLEFLLNEGARLEDHRSDIYSLGMVAAEWFTGAIPAELLRAVTSAISGDTPELDGLLAANRAINTYMRDAVKSLPGPLAVLLRDMLSWDKPTGRPSAADVVSRISDHYEHLVSDSASAPSGPHLLIFMPEECRDTLLKWELVDLDPMTPEGKEETSEFIRADLKNARFLHLPNGAEPFVPGNDPEKRRAADHVFLGRNMAWFCRPYEPVIGFNRRGAPDDRGLVIAFVLGLDTGRGHRLKIAVERASKRRWVPSVHIVPSDIDKQEMQEKLEASPSWRPLFEAVYDAAPQTKAEREFSHAFDWLLQFQRTELEARQYPYIADGAGERDRVVLRFDEERDRRWRFSSAMATVFAGTASLRPNMGDFFHAARSNSGITTVLLRADDDGVPARRVAISLECVGGHNDTVEVAAGHQTRSVPSRGWITLAEDSGSWVALRRQEDARAELLANRVLVQQLATPRAVEMPRLTKRSTTTQVAEAMSKIEPLFALQGPPGTGKTEVTAEAILAYLKAEPGSRVLVSTQSNFALDNIAERLLRKLGMVGEDDQPATSATDVVAVRATTEWSSDKVDELVRPFLINDLAERRQQEIVERTEQLLVNADDHTRSLLAQWPAIVRDGLPELIDRLHRSANLVFATCSSATPALLTQSASTDLFDWVVIEEAAKAWPTELAIPLARGTRWAVVGDHRQLPAHRRREIVDFLDECASSSIVDLQLHGQRKDAYLAVFDLFGQMFEGAADPAVPRPRHTMRTQYRMRDAISQIVSRMFYPVTPTKPGEHTDINRPGLLETGRDDNGILHAPAGLARHAVVWIDTTDSPLCEEESAWRNAGEVQIIEQLLASLRPRPVPKQDGYGDHPVAVLSPYRLQLELLRTRPDLKPYASTIHAFQGREANVVVVSLVRNQKRGPVEQPWRNIGHLHEPELVNVLFSRAREHLVLVGSFRHFQYNGGPMWADICTLVEKHGIVRKAADFVEA</sequence>
<dbReference type="GO" id="GO:0043139">
    <property type="term" value="F:5'-3' DNA helicase activity"/>
    <property type="evidence" value="ECO:0007669"/>
    <property type="project" value="TreeGrafter"/>
</dbReference>
<dbReference type="CDD" id="cd18808">
    <property type="entry name" value="SF1_C_Upf1"/>
    <property type="match status" value="1"/>
</dbReference>
<dbReference type="PANTHER" id="PTHR43788:SF8">
    <property type="entry name" value="DNA-BINDING PROTEIN SMUBP-2"/>
    <property type="match status" value="1"/>
</dbReference>
<keyword evidence="4" id="KW-0347">Helicase</keyword>
<evidence type="ECO:0000256" key="1">
    <source>
        <dbReference type="ARBA" id="ARBA00007913"/>
    </source>
</evidence>
<keyword evidence="8" id="KW-1185">Reference proteome</keyword>
<dbReference type="Gene3D" id="3.40.50.300">
    <property type="entry name" value="P-loop containing nucleotide triphosphate hydrolases"/>
    <property type="match status" value="2"/>
</dbReference>
<dbReference type="InterPro" id="IPR000719">
    <property type="entry name" value="Prot_kinase_dom"/>
</dbReference>